<comment type="caution">
    <text evidence="2">The sequence shown here is derived from an EMBL/GenBank/DDBJ whole genome shotgun (WGS) entry which is preliminary data.</text>
</comment>
<gene>
    <name evidence="2" type="ORF">ASNO1_59040</name>
</gene>
<protein>
    <recommendedName>
        <fullName evidence="1">Restriction endonuclease type IV Mrr domain-containing protein</fullName>
    </recommendedName>
</protein>
<sequence length="235" mass="25911">MALLESEKGSDMLTVVPNAHLVGAITGIKRQVDVLIDARVAEDVSRRVIVDAKFRRRKIDVTDVEAFEGMMKDCRAQRGLLICSNGFTEAALRRAQEAITIRLLPAESVEHLDLSSWEPCLGTCAVKARGKSGGWVLYDQPLGFFTRDSPLSIQVVGKCDGCSDFHVWCWDCGTHLALCGEEAKAQCSCARFWLTSRESEGRDERGNQLESIALTRVNVGPPGIGYNTVDRRPLN</sequence>
<dbReference type="Pfam" id="PF04471">
    <property type="entry name" value="Mrr_cat"/>
    <property type="match status" value="1"/>
</dbReference>
<dbReference type="Proteomes" id="UP001342631">
    <property type="component" value="Unassembled WGS sequence"/>
</dbReference>
<proteinExistence type="predicted"/>
<evidence type="ECO:0000259" key="1">
    <source>
        <dbReference type="Pfam" id="PF04471"/>
    </source>
</evidence>
<reference evidence="2 3" key="1">
    <citation type="journal article" date="2024" name="Arch. Microbiol.">
        <title>Corallococcus caeni sp. nov., a novel myxobacterium isolated from activated sludge.</title>
        <authorList>
            <person name="Tomita S."/>
            <person name="Nakai R."/>
            <person name="Kuroda K."/>
            <person name="Kurashita H."/>
            <person name="Hatamoto M."/>
            <person name="Yamaguchi T."/>
            <person name="Narihiro T."/>
        </authorList>
    </citation>
    <scope>NUCLEOTIDE SEQUENCE [LARGE SCALE GENOMIC DNA]</scope>
    <source>
        <strain evidence="2 3">NO1</strain>
    </source>
</reference>
<name>A0ABQ6R012_9BACT</name>
<keyword evidence="3" id="KW-1185">Reference proteome</keyword>
<dbReference type="InterPro" id="IPR011335">
    <property type="entry name" value="Restrct_endonuc-II-like"/>
</dbReference>
<dbReference type="EMBL" id="BTTX01000006">
    <property type="protein sequence ID" value="GMU09650.1"/>
    <property type="molecule type" value="Genomic_DNA"/>
</dbReference>
<dbReference type="SUPFAM" id="SSF52980">
    <property type="entry name" value="Restriction endonuclease-like"/>
    <property type="match status" value="1"/>
</dbReference>
<dbReference type="InterPro" id="IPR007560">
    <property type="entry name" value="Restrct_endonuc_IV_Mrr"/>
</dbReference>
<evidence type="ECO:0000313" key="3">
    <source>
        <dbReference type="Proteomes" id="UP001342631"/>
    </source>
</evidence>
<feature type="domain" description="Restriction endonuclease type IV Mrr" evidence="1">
    <location>
        <begin position="32"/>
        <end position="107"/>
    </location>
</feature>
<organism evidence="2 3">
    <name type="scientific">Corallococcus caeni</name>
    <dbReference type="NCBI Taxonomy" id="3082388"/>
    <lineage>
        <taxon>Bacteria</taxon>
        <taxon>Pseudomonadati</taxon>
        <taxon>Myxococcota</taxon>
        <taxon>Myxococcia</taxon>
        <taxon>Myxococcales</taxon>
        <taxon>Cystobacterineae</taxon>
        <taxon>Myxococcaceae</taxon>
        <taxon>Corallococcus</taxon>
    </lineage>
</organism>
<evidence type="ECO:0000313" key="2">
    <source>
        <dbReference type="EMBL" id="GMU09650.1"/>
    </source>
</evidence>
<accession>A0ABQ6R012</accession>